<dbReference type="Proteomes" id="UP001379533">
    <property type="component" value="Chromosome"/>
</dbReference>
<dbReference type="RefSeq" id="WP_394842251.1">
    <property type="nucleotide sequence ID" value="NZ_CP089982.1"/>
</dbReference>
<name>A0ABZ2JZ34_9BACT</name>
<dbReference type="PANTHER" id="PTHR11895:SF176">
    <property type="entry name" value="AMIDASE AMID-RELATED"/>
    <property type="match status" value="1"/>
</dbReference>
<dbReference type="InterPro" id="IPR000120">
    <property type="entry name" value="Amidase"/>
</dbReference>
<dbReference type="NCBIfam" id="NF004766">
    <property type="entry name" value="PRK06102.1"/>
    <property type="match status" value="1"/>
</dbReference>
<dbReference type="InterPro" id="IPR020556">
    <property type="entry name" value="Amidase_CS"/>
</dbReference>
<accession>A0ABZ2JZ34</accession>
<dbReference type="Gene3D" id="3.90.1300.10">
    <property type="entry name" value="Amidase signature (AS) domain"/>
    <property type="match status" value="1"/>
</dbReference>
<feature type="domain" description="Amidase" evidence="1">
    <location>
        <begin position="74"/>
        <end position="490"/>
    </location>
</feature>
<dbReference type="SUPFAM" id="SSF75304">
    <property type="entry name" value="Amidase signature (AS) enzymes"/>
    <property type="match status" value="1"/>
</dbReference>
<dbReference type="EMBL" id="CP089982">
    <property type="protein sequence ID" value="WXA91632.1"/>
    <property type="molecule type" value="Genomic_DNA"/>
</dbReference>
<dbReference type="PROSITE" id="PS00571">
    <property type="entry name" value="AMIDASES"/>
    <property type="match status" value="1"/>
</dbReference>
<keyword evidence="2" id="KW-0378">Hydrolase</keyword>
<gene>
    <name evidence="2" type="ORF">LZC95_34875</name>
</gene>
<sequence length="503" mass="53661">MSPHDCTRRRFLQHGLALAGIGLSSGTVLSCVAAAGRGAQAGQSNAVTPRESPLMSGAELGRAFEAGKISPVDALEFYLAKAAKAEGVFISLTPDRARSEAKAAAERWRRGTPLGPLDGVPIAWKDLFDIRDTVTTAGAAVFANHPPAQADAKLVAMASRAGLVCLGKTNLVEFAFSGIGINPHFGTPRNPYDARTARVPGGSSSGSAVAVATGTVPLAMGTDTAGSIRVPAAFNGLVGFKSSSQHYSREGVFPLSRTLDSLGPLTHNVEDAILLDGIFRGRENAALRRPPAADLGQQRFVVDDVILQDARVEPSVRTNLERALEAFRSRGARIERRRVDSLHEVSGLIERYGWLAAPEALAIHESLLLSKDAERMDPRVRKRLESARNFRASDYVNLSWAREALIPRIRHELRGAVLVLPTVAHVAPELAPLEKDMDLFFKTNLATLRLTMLGSFLDMPGVALPTGVDGAGLPTSLLLSMPSGEDETLLPIALAAERVSRST</sequence>
<proteinExistence type="predicted"/>
<dbReference type="PANTHER" id="PTHR11895">
    <property type="entry name" value="TRANSAMIDASE"/>
    <property type="match status" value="1"/>
</dbReference>
<evidence type="ECO:0000313" key="3">
    <source>
        <dbReference type="Proteomes" id="UP001379533"/>
    </source>
</evidence>
<dbReference type="EC" id="3.5.1.4" evidence="2"/>
<organism evidence="2 3">
    <name type="scientific">Pendulispora brunnea</name>
    <dbReference type="NCBI Taxonomy" id="2905690"/>
    <lineage>
        <taxon>Bacteria</taxon>
        <taxon>Pseudomonadati</taxon>
        <taxon>Myxococcota</taxon>
        <taxon>Myxococcia</taxon>
        <taxon>Myxococcales</taxon>
        <taxon>Sorangiineae</taxon>
        <taxon>Pendulisporaceae</taxon>
        <taxon>Pendulispora</taxon>
    </lineage>
</organism>
<dbReference type="PROSITE" id="PS51318">
    <property type="entry name" value="TAT"/>
    <property type="match status" value="1"/>
</dbReference>
<evidence type="ECO:0000259" key="1">
    <source>
        <dbReference type="Pfam" id="PF01425"/>
    </source>
</evidence>
<evidence type="ECO:0000313" key="2">
    <source>
        <dbReference type="EMBL" id="WXA91632.1"/>
    </source>
</evidence>
<dbReference type="InterPro" id="IPR006311">
    <property type="entry name" value="TAT_signal"/>
</dbReference>
<dbReference type="GO" id="GO:0004040">
    <property type="term" value="F:amidase activity"/>
    <property type="evidence" value="ECO:0007669"/>
    <property type="project" value="UniProtKB-EC"/>
</dbReference>
<dbReference type="Pfam" id="PF01425">
    <property type="entry name" value="Amidase"/>
    <property type="match status" value="1"/>
</dbReference>
<protein>
    <submittedName>
        <fullName evidence="2">Amidase</fullName>
        <ecNumber evidence="2">3.5.1.4</ecNumber>
    </submittedName>
</protein>
<dbReference type="InterPro" id="IPR036928">
    <property type="entry name" value="AS_sf"/>
</dbReference>
<dbReference type="InterPro" id="IPR023631">
    <property type="entry name" value="Amidase_dom"/>
</dbReference>
<keyword evidence="3" id="KW-1185">Reference proteome</keyword>
<reference evidence="2 3" key="1">
    <citation type="submission" date="2021-12" db="EMBL/GenBank/DDBJ databases">
        <title>Discovery of the Pendulisporaceae a myxobacterial family with distinct sporulation behavior and unique specialized metabolism.</title>
        <authorList>
            <person name="Garcia R."/>
            <person name="Popoff A."/>
            <person name="Bader C.D."/>
            <person name="Loehr J."/>
            <person name="Walesch S."/>
            <person name="Walt C."/>
            <person name="Boldt J."/>
            <person name="Bunk B."/>
            <person name="Haeckl F.J.F.P.J."/>
            <person name="Gunesch A.P."/>
            <person name="Birkelbach J."/>
            <person name="Nuebel U."/>
            <person name="Pietschmann T."/>
            <person name="Bach T."/>
            <person name="Mueller R."/>
        </authorList>
    </citation>
    <scope>NUCLEOTIDE SEQUENCE [LARGE SCALE GENOMIC DNA]</scope>
    <source>
        <strain evidence="2 3">MSr12523</strain>
    </source>
</reference>